<dbReference type="Proteomes" id="UP000244527">
    <property type="component" value="Chromosome"/>
</dbReference>
<dbReference type="InterPro" id="IPR034660">
    <property type="entry name" value="DinB/YfiT-like"/>
</dbReference>
<dbReference type="RefSeq" id="WP_108741530.1">
    <property type="nucleotide sequence ID" value="NZ_CP020918.1"/>
</dbReference>
<proteinExistence type="inferred from homology"/>
<dbReference type="NCBIfam" id="NF009807">
    <property type="entry name" value="PRK13291.1"/>
    <property type="match status" value="1"/>
</dbReference>
<sequence length="177" mass="20566">MDIEKQKFPIGSFVKPEIINAEQLSIWIESIASFPDRLKAEVQDLSNEQLDTPYRENGWTIRQVVHHCADSHLNSFARFKLALTEDKPFIKPYFEDRWAEMVDSKNFPIASSIKILEGIHLRWTAILKNLSATDLTRTFVHPEHGKSFSLDENIGVYAWHCDHHLAHITTLKIREGW</sequence>
<dbReference type="Gene3D" id="1.20.120.450">
    <property type="entry name" value="dinb family like domain"/>
    <property type="match status" value="1"/>
</dbReference>
<keyword evidence="3 6" id="KW-0378">Hydrolase</keyword>
<accession>A0A2S1LG29</accession>
<keyword evidence="7" id="KW-1185">Reference proteome</keyword>
<gene>
    <name evidence="6" type="ORF">FFWV33_14285</name>
</gene>
<evidence type="ECO:0000256" key="1">
    <source>
        <dbReference type="ARBA" id="ARBA00022490"/>
    </source>
</evidence>
<evidence type="ECO:0000313" key="7">
    <source>
        <dbReference type="Proteomes" id="UP000244527"/>
    </source>
</evidence>
<dbReference type="SUPFAM" id="SSF109854">
    <property type="entry name" value="DinB/YfiT-like putative metalloenzymes"/>
    <property type="match status" value="1"/>
</dbReference>
<dbReference type="OrthoDB" id="9796039at2"/>
<dbReference type="HAMAP" id="MF_01256">
    <property type="entry name" value="YfiT_hydrol"/>
    <property type="match status" value="1"/>
</dbReference>
<organism evidence="6 7">
    <name type="scientific">Flavobacterium faecale</name>
    <dbReference type="NCBI Taxonomy" id="1355330"/>
    <lineage>
        <taxon>Bacteria</taxon>
        <taxon>Pseudomonadati</taxon>
        <taxon>Bacteroidota</taxon>
        <taxon>Flavobacteriia</taxon>
        <taxon>Flavobacteriales</taxon>
        <taxon>Flavobacteriaceae</taxon>
        <taxon>Flavobacterium</taxon>
    </lineage>
</organism>
<dbReference type="EMBL" id="CP020918">
    <property type="protein sequence ID" value="AWG22611.1"/>
    <property type="molecule type" value="Genomic_DNA"/>
</dbReference>
<name>A0A2S1LG29_9FLAO</name>
<evidence type="ECO:0000256" key="4">
    <source>
        <dbReference type="ARBA" id="ARBA00022833"/>
    </source>
</evidence>
<dbReference type="InterPro" id="IPR023774">
    <property type="entry name" value="Put_metal_dep_hydrolase_YfiT"/>
</dbReference>
<evidence type="ECO:0000259" key="5">
    <source>
        <dbReference type="Pfam" id="PF12867"/>
    </source>
</evidence>
<reference evidence="6 7" key="1">
    <citation type="submission" date="2017-04" db="EMBL/GenBank/DDBJ databases">
        <title>Compelte genome sequence of WV33.</title>
        <authorList>
            <person name="Lee P.C."/>
        </authorList>
    </citation>
    <scope>NUCLEOTIDE SEQUENCE [LARGE SCALE GENOMIC DNA]</scope>
    <source>
        <strain evidence="6 7">WV33</strain>
    </source>
</reference>
<dbReference type="GO" id="GO:0046872">
    <property type="term" value="F:metal ion binding"/>
    <property type="evidence" value="ECO:0007669"/>
    <property type="project" value="UniProtKB-KW"/>
</dbReference>
<keyword evidence="1" id="KW-0963">Cytoplasm</keyword>
<evidence type="ECO:0000256" key="2">
    <source>
        <dbReference type="ARBA" id="ARBA00022723"/>
    </source>
</evidence>
<protein>
    <submittedName>
        <fullName evidence="6">Metal-dependent hydrolase</fullName>
    </submittedName>
</protein>
<evidence type="ECO:0000313" key="6">
    <source>
        <dbReference type="EMBL" id="AWG22611.1"/>
    </source>
</evidence>
<dbReference type="KEGG" id="ffa:FFWV33_14285"/>
<dbReference type="AlphaFoldDB" id="A0A2S1LG29"/>
<evidence type="ECO:0000256" key="3">
    <source>
        <dbReference type="ARBA" id="ARBA00022801"/>
    </source>
</evidence>
<keyword evidence="4" id="KW-0862">Zinc</keyword>
<dbReference type="Pfam" id="PF12867">
    <property type="entry name" value="DinB_2"/>
    <property type="match status" value="1"/>
</dbReference>
<feature type="domain" description="DinB-like" evidence="5">
    <location>
        <begin position="35"/>
        <end position="168"/>
    </location>
</feature>
<keyword evidence="2" id="KW-0479">Metal-binding</keyword>
<dbReference type="InterPro" id="IPR024775">
    <property type="entry name" value="DinB-like"/>
</dbReference>
<dbReference type="GO" id="GO:0016787">
    <property type="term" value="F:hydrolase activity"/>
    <property type="evidence" value="ECO:0007669"/>
    <property type="project" value="UniProtKB-KW"/>
</dbReference>